<feature type="signal peptide" evidence="1">
    <location>
        <begin position="1"/>
        <end position="24"/>
    </location>
</feature>
<dbReference type="RefSeq" id="WP_183183486.1">
    <property type="nucleotide sequence ID" value="NZ_BMNP01000047.1"/>
</dbReference>
<evidence type="ECO:0000256" key="1">
    <source>
        <dbReference type="SAM" id="SignalP"/>
    </source>
</evidence>
<reference evidence="2 3" key="1">
    <citation type="submission" date="2020-08" db="EMBL/GenBank/DDBJ databases">
        <title>Genomic Encyclopedia of Type Strains, Phase IV (KMG-IV): sequencing the most valuable type-strain genomes for metagenomic binning, comparative biology and taxonomic classification.</title>
        <authorList>
            <person name="Goeker M."/>
        </authorList>
    </citation>
    <scope>NUCLEOTIDE SEQUENCE [LARGE SCALE GENOMIC DNA]</scope>
    <source>
        <strain evidence="2 3">DSM 17075</strain>
    </source>
</reference>
<proteinExistence type="predicted"/>
<evidence type="ECO:0000313" key="3">
    <source>
        <dbReference type="Proteomes" id="UP000559598"/>
    </source>
</evidence>
<name>A0A840DJ88_9BACL</name>
<accession>A0A840DJ88</accession>
<feature type="chain" id="PRO_5032590800" description="Lipoprotein" evidence="1">
    <location>
        <begin position="25"/>
        <end position="105"/>
    </location>
</feature>
<evidence type="ECO:0008006" key="4">
    <source>
        <dbReference type="Google" id="ProtNLM"/>
    </source>
</evidence>
<dbReference type="Proteomes" id="UP000559598">
    <property type="component" value="Unassembled WGS sequence"/>
</dbReference>
<sequence>MKKVFIVFFIFSVLLSSCSNTTFSLPNNIVFPLPGTSKDNTEWRGEANKMTGKIDELVIIKDGRKKYRYKIGDSINVEGKTYILEGFVYEENNNGKISVVLKAKE</sequence>
<keyword evidence="3" id="KW-1185">Reference proteome</keyword>
<keyword evidence="1" id="KW-0732">Signal</keyword>
<dbReference type="AlphaFoldDB" id="A0A840DJ88"/>
<dbReference type="PROSITE" id="PS51257">
    <property type="entry name" value="PROKAR_LIPOPROTEIN"/>
    <property type="match status" value="1"/>
</dbReference>
<protein>
    <recommendedName>
        <fullName evidence="4">Lipoprotein</fullName>
    </recommendedName>
</protein>
<comment type="caution">
    <text evidence="2">The sequence shown here is derived from an EMBL/GenBank/DDBJ whole genome shotgun (WGS) entry which is preliminary data.</text>
</comment>
<evidence type="ECO:0000313" key="2">
    <source>
        <dbReference type="EMBL" id="MBB4073114.1"/>
    </source>
</evidence>
<gene>
    <name evidence="2" type="ORF">GGR02_000875</name>
</gene>
<dbReference type="EMBL" id="JACIDE010000004">
    <property type="protein sequence ID" value="MBB4073114.1"/>
    <property type="molecule type" value="Genomic_DNA"/>
</dbReference>
<organism evidence="2 3">
    <name type="scientific">Anoxybacteroides voinovskiense</name>
    <dbReference type="NCBI Taxonomy" id="230470"/>
    <lineage>
        <taxon>Bacteria</taxon>
        <taxon>Bacillati</taxon>
        <taxon>Bacillota</taxon>
        <taxon>Bacilli</taxon>
        <taxon>Bacillales</taxon>
        <taxon>Anoxybacillaceae</taxon>
        <taxon>Anoxybacteroides</taxon>
    </lineage>
</organism>